<comment type="caution">
    <text evidence="1">The sequence shown here is derived from an EMBL/GenBank/DDBJ whole genome shotgun (WGS) entry which is preliminary data.</text>
</comment>
<keyword evidence="2" id="KW-1185">Reference proteome</keyword>
<dbReference type="EMBL" id="JAMQKB010000003">
    <property type="protein sequence ID" value="MDC3423854.1"/>
    <property type="molecule type" value="Genomic_DNA"/>
</dbReference>
<name>A0A9X3WUX2_9BACI</name>
<proteinExistence type="predicted"/>
<dbReference type="Proteomes" id="UP001145050">
    <property type="component" value="Unassembled WGS sequence"/>
</dbReference>
<evidence type="ECO:0000313" key="2">
    <source>
        <dbReference type="Proteomes" id="UP001145050"/>
    </source>
</evidence>
<dbReference type="InterPro" id="IPR025716">
    <property type="entry name" value="Post-transcriptional_regulator"/>
</dbReference>
<evidence type="ECO:0000313" key="1">
    <source>
        <dbReference type="EMBL" id="MDC3423854.1"/>
    </source>
</evidence>
<dbReference type="Pfam" id="PF13797">
    <property type="entry name" value="Post_transc_reg"/>
    <property type="match status" value="1"/>
</dbReference>
<dbReference type="AlphaFoldDB" id="A0A9X3WUX2"/>
<sequence length="100" mass="11629">MEIKRVSEWKNQMEPVLSSKVDELKQMGYSRTSQEEVWKCLVKKVWKGDPQKRLHQIAEDILHLGSTIYLSYLTVEAYQDDDLLASIAALTENDDWNENG</sequence>
<organism evidence="1 2">
    <name type="scientific">Terrihalobacillus insolitus</name>
    <dbReference type="NCBI Taxonomy" id="2950438"/>
    <lineage>
        <taxon>Bacteria</taxon>
        <taxon>Bacillati</taxon>
        <taxon>Bacillota</taxon>
        <taxon>Bacilli</taxon>
        <taxon>Bacillales</taxon>
        <taxon>Bacillaceae</taxon>
        <taxon>Terrihalobacillus</taxon>
    </lineage>
</organism>
<gene>
    <name evidence="1" type="ORF">NC797_04935</name>
</gene>
<protein>
    <submittedName>
        <fullName evidence="1">Post-transcriptional regulator</fullName>
    </submittedName>
</protein>
<accession>A0A9X3WUX2</accession>
<dbReference type="RefSeq" id="WP_272435630.1">
    <property type="nucleotide sequence ID" value="NZ_JAMQKB010000003.1"/>
</dbReference>
<reference evidence="1" key="1">
    <citation type="submission" date="2022-06" db="EMBL/GenBank/DDBJ databases">
        <title>Aquibacillus sp. a new bacterium isolated from soil saline samples.</title>
        <authorList>
            <person name="Galisteo C."/>
            <person name="De La Haba R."/>
            <person name="Sanchez-Porro C."/>
            <person name="Ventosa A."/>
        </authorList>
    </citation>
    <scope>NUCLEOTIDE SEQUENCE</scope>
    <source>
        <strain evidence="1">3ASR75-11</strain>
    </source>
</reference>